<dbReference type="EMBL" id="BSXV01002893">
    <property type="protein sequence ID" value="GME97009.1"/>
    <property type="molecule type" value="Genomic_DNA"/>
</dbReference>
<organism evidence="1 2">
    <name type="scientific">Candida boidinii</name>
    <name type="common">Yeast</name>
    <dbReference type="NCBI Taxonomy" id="5477"/>
    <lineage>
        <taxon>Eukaryota</taxon>
        <taxon>Fungi</taxon>
        <taxon>Dikarya</taxon>
        <taxon>Ascomycota</taxon>
        <taxon>Saccharomycotina</taxon>
        <taxon>Pichiomycetes</taxon>
        <taxon>Pichiales</taxon>
        <taxon>Pichiaceae</taxon>
        <taxon>Ogataea</taxon>
        <taxon>Ogataea/Candida clade</taxon>
    </lineage>
</organism>
<evidence type="ECO:0000313" key="2">
    <source>
        <dbReference type="Proteomes" id="UP001165101"/>
    </source>
</evidence>
<evidence type="ECO:0000313" key="1">
    <source>
        <dbReference type="EMBL" id="GME97009.1"/>
    </source>
</evidence>
<gene>
    <name evidence="1" type="ORF">Cboi01_000447000</name>
</gene>
<comment type="caution">
    <text evidence="1">The sequence shown here is derived from an EMBL/GenBank/DDBJ whole genome shotgun (WGS) entry which is preliminary data.</text>
</comment>
<sequence length="706" mass="79959">MDYLQLACNSSNNLDTVLSSSVSGNNNNNSNNNNNNNNINNNKKIKLEKNDSILPLSTPCSNNNVNTNTNITTESTSSSSTPKSTSNCTETCTESVESKITTTCVCKNKKHNKSNKLENSSKVLRINNNNNNNNINENKENSNSNLQNQLKQNVDKESQVSEDANGKDQEDDEEEEDDDDEEEDSNNTFYKDTTVSPENLKIIKSCPKGGKKSKTTSVVTPFLSTHINDQTINKSNQDTYHKFCYRHNPTVRCNKNVDEAKMTEIQKSLEKFPNRDQEAISHVWSIFSAAPNQHRNLILRGLLSQCCFPQLSLISQEVSELIKIDFIEALPNEISLKILCYLDCQSLCNAAQVSTKWKELADDDRVWRYMCEQHIDRKCPQCGWGLPLLAVKRLRENYKKRKLQEAEITNNGNFIPPPLEESNKKPKIVKPIRKTRPWKSVYSERYKIERNWRKGIYKVKIFKGHKDGVNCIQYDNNTNLMMTGSYDGTVKIWNCITGDLIRTLEGHTKGVKALVFDEQKLITGAMDSYIKVWNYRTGQCISTYAGHEESVLSVDFHDKVIVSGSADKTVKVWHVDTRTCYTLRGHTDWVTSVKIHPQSSTIYSASDDLTVRMWDMKTNKCLAVFGGVENNGHIGQIQSVIPLTIKDKIITSIDGNDTVNNSNPSSSGATATSSATQLSQEHHYQQQLQIQRNNSAAKFNNNFKYY</sequence>
<keyword evidence="2" id="KW-1185">Reference proteome</keyword>
<proteinExistence type="predicted"/>
<accession>A0ACB5TWT0</accession>
<name>A0ACB5TWT0_CANBO</name>
<protein>
    <submittedName>
        <fullName evidence="1">Unnamed protein product</fullName>
    </submittedName>
</protein>
<dbReference type="Proteomes" id="UP001165101">
    <property type="component" value="Unassembled WGS sequence"/>
</dbReference>
<reference evidence="1" key="1">
    <citation type="submission" date="2023-04" db="EMBL/GenBank/DDBJ databases">
        <title>Candida boidinii NBRC 1967.</title>
        <authorList>
            <person name="Ichikawa N."/>
            <person name="Sato H."/>
            <person name="Tonouchi N."/>
        </authorList>
    </citation>
    <scope>NUCLEOTIDE SEQUENCE</scope>
    <source>
        <strain evidence="1">NBRC 1967</strain>
    </source>
</reference>